<accession>A0A326RNT0</accession>
<evidence type="ECO:0000259" key="9">
    <source>
        <dbReference type="Pfam" id="PF00857"/>
    </source>
</evidence>
<evidence type="ECO:0000256" key="7">
    <source>
        <dbReference type="ARBA" id="ARBA00043224"/>
    </source>
</evidence>
<evidence type="ECO:0000313" key="10">
    <source>
        <dbReference type="EMBL" id="PZV81554.1"/>
    </source>
</evidence>
<reference evidence="10 11" key="1">
    <citation type="submission" date="2018-06" db="EMBL/GenBank/DDBJ databases">
        <title>Genomic Encyclopedia of Archaeal and Bacterial Type Strains, Phase II (KMG-II): from individual species to whole genera.</title>
        <authorList>
            <person name="Goeker M."/>
        </authorList>
    </citation>
    <scope>NUCLEOTIDE SEQUENCE [LARGE SCALE GENOMIC DNA]</scope>
    <source>
        <strain evidence="10 11">T4</strain>
    </source>
</reference>
<evidence type="ECO:0000256" key="3">
    <source>
        <dbReference type="ARBA" id="ARBA00022723"/>
    </source>
</evidence>
<protein>
    <recommendedName>
        <fullName evidence="8">Nicotinamidase</fullName>
        <ecNumber evidence="6">3.5.1.19</ecNumber>
    </recommendedName>
    <alternativeName>
        <fullName evidence="7">Nicotinamide deamidase</fullName>
    </alternativeName>
</protein>
<comment type="caution">
    <text evidence="10">The sequence shown here is derived from an EMBL/GenBank/DDBJ whole genome shotgun (WGS) entry which is preliminary data.</text>
</comment>
<gene>
    <name evidence="10" type="ORF">CLV31_11086</name>
</gene>
<keyword evidence="3" id="KW-0479">Metal-binding</keyword>
<dbReference type="Proteomes" id="UP000248917">
    <property type="component" value="Unassembled WGS sequence"/>
</dbReference>
<evidence type="ECO:0000313" key="11">
    <source>
        <dbReference type="Proteomes" id="UP000248917"/>
    </source>
</evidence>
<keyword evidence="4" id="KW-0378">Hydrolase</keyword>
<dbReference type="GO" id="GO:0008936">
    <property type="term" value="F:nicotinamidase activity"/>
    <property type="evidence" value="ECO:0007669"/>
    <property type="project" value="UniProtKB-EC"/>
</dbReference>
<dbReference type="PANTHER" id="PTHR11080:SF2">
    <property type="entry name" value="LD05707P"/>
    <property type="match status" value="1"/>
</dbReference>
<dbReference type="GO" id="GO:0046872">
    <property type="term" value="F:metal ion binding"/>
    <property type="evidence" value="ECO:0007669"/>
    <property type="project" value="UniProtKB-KW"/>
</dbReference>
<dbReference type="Gene3D" id="3.40.50.850">
    <property type="entry name" value="Isochorismatase-like"/>
    <property type="match status" value="1"/>
</dbReference>
<dbReference type="NCBIfam" id="NF008623">
    <property type="entry name" value="PRK11609.1"/>
    <property type="match status" value="1"/>
</dbReference>
<dbReference type="EC" id="3.5.1.19" evidence="6"/>
<evidence type="ECO:0000256" key="6">
    <source>
        <dbReference type="ARBA" id="ARBA00039017"/>
    </source>
</evidence>
<name>A0A326RNT0_9BACT</name>
<comment type="similarity">
    <text evidence="1">Belongs to the isochorismatase family.</text>
</comment>
<dbReference type="InterPro" id="IPR036380">
    <property type="entry name" value="Isochorismatase-like_sf"/>
</dbReference>
<organism evidence="10 11">
    <name type="scientific">Algoriphagus aquaeductus</name>
    <dbReference type="NCBI Taxonomy" id="475299"/>
    <lineage>
        <taxon>Bacteria</taxon>
        <taxon>Pseudomonadati</taxon>
        <taxon>Bacteroidota</taxon>
        <taxon>Cytophagia</taxon>
        <taxon>Cytophagales</taxon>
        <taxon>Cyclobacteriaceae</taxon>
        <taxon>Algoriphagus</taxon>
    </lineage>
</organism>
<comment type="pathway">
    <text evidence="5">Cofactor biosynthesis; nicotinate biosynthesis; nicotinate from nicotinamide: step 1/1.</text>
</comment>
<dbReference type="FunFam" id="3.40.50.850:FF:000006">
    <property type="entry name" value="Bifunctional pyrazinamidase/nicotinamidase"/>
    <property type="match status" value="1"/>
</dbReference>
<evidence type="ECO:0000256" key="5">
    <source>
        <dbReference type="ARBA" id="ARBA00037900"/>
    </source>
</evidence>
<dbReference type="InterPro" id="IPR052347">
    <property type="entry name" value="Isochorismatase_Nicotinamidase"/>
</dbReference>
<keyword evidence="2" id="KW-0662">Pyridine nucleotide biosynthesis</keyword>
<dbReference type="CDD" id="cd01011">
    <property type="entry name" value="nicotinamidase"/>
    <property type="match status" value="1"/>
</dbReference>
<dbReference type="InterPro" id="IPR000868">
    <property type="entry name" value="Isochorismatase-like_dom"/>
</dbReference>
<dbReference type="Pfam" id="PF00857">
    <property type="entry name" value="Isochorismatase"/>
    <property type="match status" value="1"/>
</dbReference>
<dbReference type="PANTHER" id="PTHR11080">
    <property type="entry name" value="PYRAZINAMIDASE/NICOTINAMIDASE"/>
    <property type="match status" value="1"/>
</dbReference>
<keyword evidence="11" id="KW-1185">Reference proteome</keyword>
<feature type="domain" description="Isochorismatase-like" evidence="9">
    <location>
        <begin position="9"/>
        <end position="208"/>
    </location>
</feature>
<proteinExistence type="inferred from homology"/>
<sequence length="210" mass="23015">MMKHNYTDAALIVVDVQNDFIPGGALAVAEGDQVVPLINSIQEKFDHIIATQDFHPVDHGSFAANHPGKKPYDQIDLFGLTQTLWPVHCVQGTEGSAFHAGLEQKRWEAVFQKGKNPEVDSYSGFFDNARRGATGLGDYLKDKGIQKVFVCGLALDYCVKFTAMDALSLGFETYLISDATRAVNIYPKDGEKAIQEMAESGVNILSSKDL</sequence>
<dbReference type="SUPFAM" id="SSF52499">
    <property type="entry name" value="Isochorismatase-like hydrolases"/>
    <property type="match status" value="1"/>
</dbReference>
<evidence type="ECO:0000256" key="2">
    <source>
        <dbReference type="ARBA" id="ARBA00022642"/>
    </source>
</evidence>
<dbReference type="AlphaFoldDB" id="A0A326RNT0"/>
<evidence type="ECO:0000256" key="8">
    <source>
        <dbReference type="ARBA" id="ARBA00072277"/>
    </source>
</evidence>
<dbReference type="GO" id="GO:0019363">
    <property type="term" value="P:pyridine nucleotide biosynthetic process"/>
    <property type="evidence" value="ECO:0007669"/>
    <property type="project" value="UniProtKB-KW"/>
</dbReference>
<dbReference type="EMBL" id="QKTX01000010">
    <property type="protein sequence ID" value="PZV81554.1"/>
    <property type="molecule type" value="Genomic_DNA"/>
</dbReference>
<evidence type="ECO:0000256" key="1">
    <source>
        <dbReference type="ARBA" id="ARBA00006336"/>
    </source>
</evidence>
<evidence type="ECO:0000256" key="4">
    <source>
        <dbReference type="ARBA" id="ARBA00022801"/>
    </source>
</evidence>